<accession>A0A5N5N940</accession>
<organism evidence="1 2">
    <name type="scientific">Salix brachista</name>
    <dbReference type="NCBI Taxonomy" id="2182728"/>
    <lineage>
        <taxon>Eukaryota</taxon>
        <taxon>Viridiplantae</taxon>
        <taxon>Streptophyta</taxon>
        <taxon>Embryophyta</taxon>
        <taxon>Tracheophyta</taxon>
        <taxon>Spermatophyta</taxon>
        <taxon>Magnoliopsida</taxon>
        <taxon>eudicotyledons</taxon>
        <taxon>Gunneridae</taxon>
        <taxon>Pentapetalae</taxon>
        <taxon>rosids</taxon>
        <taxon>fabids</taxon>
        <taxon>Malpighiales</taxon>
        <taxon>Salicaceae</taxon>
        <taxon>Saliceae</taxon>
        <taxon>Salix</taxon>
    </lineage>
</organism>
<dbReference type="AlphaFoldDB" id="A0A5N5N940"/>
<comment type="caution">
    <text evidence="1">The sequence shown here is derived from an EMBL/GenBank/DDBJ whole genome shotgun (WGS) entry which is preliminary data.</text>
</comment>
<gene>
    <name evidence="1" type="ORF">DKX38_004074</name>
</gene>
<evidence type="ECO:0000313" key="2">
    <source>
        <dbReference type="Proteomes" id="UP000326939"/>
    </source>
</evidence>
<proteinExistence type="predicted"/>
<name>A0A5N5N940_9ROSI</name>
<sequence length="100" mass="10334">MGSGRRKGSDDDRGVVGELAIVNNEKGVFGLADLMKASAEVLGNGGSRRSDRGLSGSVLLKTVEGAAKGLGYLCTEFASSNLPHGNLKSSTVPTFIANYM</sequence>
<keyword evidence="2" id="KW-1185">Reference proteome</keyword>
<evidence type="ECO:0000313" key="1">
    <source>
        <dbReference type="EMBL" id="KAB5564020.1"/>
    </source>
</evidence>
<protein>
    <submittedName>
        <fullName evidence="1">Uncharacterized protein</fullName>
    </submittedName>
</protein>
<dbReference type="EMBL" id="VDCV01000003">
    <property type="protein sequence ID" value="KAB5564020.1"/>
    <property type="molecule type" value="Genomic_DNA"/>
</dbReference>
<reference evidence="2" key="1">
    <citation type="journal article" date="2019" name="Gigascience">
        <title>De novo genome assembly of the endangered Acer yangbiense, a plant species with extremely small populations endemic to Yunnan Province, China.</title>
        <authorList>
            <person name="Yang J."/>
            <person name="Wariss H.M."/>
            <person name="Tao L."/>
            <person name="Zhang R."/>
            <person name="Yun Q."/>
            <person name="Hollingsworth P."/>
            <person name="Dao Z."/>
            <person name="Luo G."/>
            <person name="Guo H."/>
            <person name="Ma Y."/>
            <person name="Sun W."/>
        </authorList>
    </citation>
    <scope>NUCLEOTIDE SEQUENCE [LARGE SCALE GENOMIC DNA]</scope>
    <source>
        <strain evidence="2">cv. br00</strain>
    </source>
</reference>
<dbReference type="Proteomes" id="UP000326939">
    <property type="component" value="Chromosome 3"/>
</dbReference>